<accession>A0A375F7N8</accession>
<reference evidence="5 6" key="1">
    <citation type="submission" date="2018-01" db="EMBL/GenBank/DDBJ databases">
        <authorList>
            <person name="Clerissi C."/>
        </authorList>
    </citation>
    <scope>NUCLEOTIDE SEQUENCE [LARGE SCALE GENOMIC DNA]</scope>
    <source>
        <strain evidence="2">Cupriavidus taiwanensis LMG 19430</strain>
        <strain evidence="1">Cupriavidus taiwanensis STM 3521</strain>
        <strain evidence="3">Cupriavidus taiwanensis STM 6021</strain>
        <strain evidence="4">Cupriavidus taiwanensis SWF 66322</strain>
        <plasmid evidence="7">cbm2586_p</plasmid>
        <plasmid evidence="6">cbm2589_p</plasmid>
        <plasmid evidence="8">cbm2594_p</plasmid>
        <plasmid evidence="5">cbm2636p</plasmid>
        <plasmid evidence="4">CBM2636p</plasmid>
    </source>
</reference>
<geneLocation type="plasmid" evidence="4">
    <name>CBM2636p</name>
</geneLocation>
<evidence type="ECO:0000313" key="6">
    <source>
        <dbReference type="Proteomes" id="UP000256297"/>
    </source>
</evidence>
<evidence type="ECO:0000313" key="5">
    <source>
        <dbReference type="Proteomes" id="UP000254259"/>
    </source>
</evidence>
<dbReference type="EMBL" id="LT984815">
    <property type="protein sequence ID" value="SPD69397.1"/>
    <property type="molecule type" value="Genomic_DNA"/>
</dbReference>
<evidence type="ECO:0000313" key="1">
    <source>
        <dbReference type="EMBL" id="SOY75376.1"/>
    </source>
</evidence>
<dbReference type="Proteomes" id="UP000257016">
    <property type="component" value="Unassembled WGS sequence"/>
</dbReference>
<name>A0A375F7N8_9BURK</name>
<geneLocation type="plasmid" evidence="5">
    <name>cbm2636p</name>
</geneLocation>
<dbReference type="Proteomes" id="UP000254259">
    <property type="component" value="Plasmid CBM2636p"/>
</dbReference>
<dbReference type="AlphaFoldDB" id="A0A375F7N8"/>
<geneLocation type="plasmid" evidence="6">
    <name>cbm2589_p</name>
</geneLocation>
<gene>
    <name evidence="2" type="ORF">CBM2586_P140002</name>
    <name evidence="1" type="ORF">CBM2589_P140002</name>
    <name evidence="3" type="ORF">CBM2594_P60002</name>
    <name evidence="4" type="ORF">CBM2636_P20084</name>
</gene>
<geneLocation type="plasmid" evidence="8">
    <name>cbm2594_p</name>
</geneLocation>
<dbReference type="EMBL" id="OGUU01000041">
    <property type="protein sequence ID" value="SPC25466.1"/>
    <property type="molecule type" value="Genomic_DNA"/>
</dbReference>
<dbReference type="Proteomes" id="UP000256297">
    <property type="component" value="Plasmid CBM2589_p"/>
</dbReference>
<evidence type="ECO:0000313" key="3">
    <source>
        <dbReference type="EMBL" id="SPC25466.1"/>
    </source>
</evidence>
<dbReference type="Proteomes" id="UP000257139">
    <property type="component" value="Plasmid CBM2594_p"/>
</dbReference>
<dbReference type="EMBL" id="OFSP01000045">
    <property type="protein sequence ID" value="SOY75376.1"/>
    <property type="molecule type" value="Genomic_DNA"/>
</dbReference>
<keyword evidence="4" id="KW-0614">Plasmid</keyword>
<evidence type="ECO:0000313" key="8">
    <source>
        <dbReference type="Proteomes" id="UP000257139"/>
    </source>
</evidence>
<evidence type="ECO:0000313" key="7">
    <source>
        <dbReference type="Proteomes" id="UP000257016"/>
    </source>
</evidence>
<proteinExistence type="predicted"/>
<geneLocation type="plasmid" evidence="7">
    <name>cbm2586_p</name>
</geneLocation>
<protein>
    <submittedName>
        <fullName evidence="2">Uncharacterized protein</fullName>
    </submittedName>
</protein>
<sequence>MKEIHYRPYRFTIRLYPDDALCTVGFQLQELTLFFNIVDQVRALARTDNAVDATDTLRCCALIECYLATCYALNRNFLTVPTSDQFAAFLTNVVANHIPG</sequence>
<evidence type="ECO:0000313" key="2">
    <source>
        <dbReference type="EMBL" id="SOY77454.1"/>
    </source>
</evidence>
<dbReference type="EMBL" id="OFSN01000033">
    <property type="protein sequence ID" value="SOY77454.1"/>
    <property type="molecule type" value="Genomic_DNA"/>
</dbReference>
<organism evidence="2 7">
    <name type="scientific">Cupriavidus taiwanensis</name>
    <dbReference type="NCBI Taxonomy" id="164546"/>
    <lineage>
        <taxon>Bacteria</taxon>
        <taxon>Pseudomonadati</taxon>
        <taxon>Pseudomonadota</taxon>
        <taxon>Betaproteobacteria</taxon>
        <taxon>Burkholderiales</taxon>
        <taxon>Burkholderiaceae</taxon>
        <taxon>Cupriavidus</taxon>
    </lineage>
</organism>
<evidence type="ECO:0000313" key="4">
    <source>
        <dbReference type="EMBL" id="SPD69397.1"/>
    </source>
</evidence>